<accession>A0A2H4YH89</accession>
<gene>
    <name evidence="2" type="ORF">Ro1_00138</name>
</gene>
<dbReference type="PANTHER" id="PTHR13308:SF40">
    <property type="entry name" value="NEDD4-BINDING PROTEIN 2-LIKE 1"/>
    <property type="match status" value="1"/>
</dbReference>
<dbReference type="EMBL" id="MG250486">
    <property type="protein sequence ID" value="AUE23364.1"/>
    <property type="molecule type" value="Genomic_DNA"/>
</dbReference>
<evidence type="ECO:0000313" key="3">
    <source>
        <dbReference type="Proteomes" id="UP000241480"/>
    </source>
</evidence>
<dbReference type="Pfam" id="PF13671">
    <property type="entry name" value="AAA_33"/>
    <property type="match status" value="1"/>
</dbReference>
<dbReference type="Proteomes" id="UP000241480">
    <property type="component" value="Segment"/>
</dbReference>
<feature type="region of interest" description="Disordered" evidence="1">
    <location>
        <begin position="109"/>
        <end position="134"/>
    </location>
</feature>
<feature type="compositionally biased region" description="Basic and acidic residues" evidence="1">
    <location>
        <begin position="118"/>
        <end position="127"/>
    </location>
</feature>
<dbReference type="PANTHER" id="PTHR13308">
    <property type="entry name" value="NEDD4-BINDING PROTEIN 2-LIKE 1"/>
    <property type="match status" value="1"/>
</dbReference>
<dbReference type="InterPro" id="IPR026302">
    <property type="entry name" value="NEDD4-bd_p2"/>
</dbReference>
<dbReference type="SUPFAM" id="SSF52540">
    <property type="entry name" value="P-loop containing nucleoside triphosphate hydrolases"/>
    <property type="match status" value="1"/>
</dbReference>
<keyword evidence="3" id="KW-1185">Reference proteome</keyword>
<proteinExistence type="predicted"/>
<name>A0A2H4YH89_9CAUD</name>
<dbReference type="Gene3D" id="3.40.50.300">
    <property type="entry name" value="P-loop containing nucleotide triphosphate hydrolases"/>
    <property type="match status" value="1"/>
</dbReference>
<organism evidence="2 3">
    <name type="scientific">Raoultella phage Ro1</name>
    <dbReference type="NCBI Taxonomy" id="2053702"/>
    <lineage>
        <taxon>Viruses</taxon>
        <taxon>Duplodnaviria</taxon>
        <taxon>Heunggongvirae</taxon>
        <taxon>Uroviricota</taxon>
        <taxon>Caudoviricetes</taxon>
        <taxon>Vequintavirinae</taxon>
        <taxon>Mydovirus</taxon>
        <taxon>Mydovirus Ro1</taxon>
    </lineage>
</organism>
<evidence type="ECO:0000313" key="2">
    <source>
        <dbReference type="EMBL" id="AUE23364.1"/>
    </source>
</evidence>
<protein>
    <submittedName>
        <fullName evidence="2">Uncharacterized protein</fullName>
    </submittedName>
</protein>
<sequence length="134" mass="15176">MKELYILRGVSGAGKSTVADALSENSLWPVCEADSYHYQNGDYNWKAENQAAAHAWCKEKARGAMSYGFDRIIVSNTNTSLKEIQPYIDMAEEFGYSVFSLVIENRHGNDSVHSVPQETRDAQERRLRNSLKLQ</sequence>
<evidence type="ECO:0000256" key="1">
    <source>
        <dbReference type="SAM" id="MobiDB-lite"/>
    </source>
</evidence>
<dbReference type="InterPro" id="IPR027417">
    <property type="entry name" value="P-loop_NTPase"/>
</dbReference>
<reference evidence="2 3" key="1">
    <citation type="submission" date="2017-10" db="EMBL/GenBank/DDBJ databases">
        <title>Antibacterial composition for extension of chilled fish shelf life and decreasing of risk of food-borne infections, bacteriophage strains for its preparation.</title>
        <authorList>
            <person name="Zulkarneev E.R."/>
            <person name="Aleshkin A.V."/>
            <person name="Rubalsky O.V."/>
            <person name="Kiseleva I.A."/>
            <person name="Rubalskii E.O."/>
            <person name="Lebedev S.N."/>
        </authorList>
    </citation>
    <scope>NUCLEOTIDE SEQUENCE [LARGE SCALE GENOMIC DNA]</scope>
</reference>